<accession>E5XPA7</accession>
<dbReference type="AlphaFoldDB" id="E5XPA7"/>
<dbReference type="eggNOG" id="ENOG5033DMX">
    <property type="taxonomic scope" value="Bacteria"/>
</dbReference>
<dbReference type="HOGENOM" id="CLU_863031_0_0_11"/>
<evidence type="ECO:0008006" key="3">
    <source>
        <dbReference type="Google" id="ProtNLM"/>
    </source>
</evidence>
<sequence length="322" mass="36984">MMTSAFRVRPRPFPIRVKPYPAETVASYVNRIEDAHKLDGGTLVANQKSTGLSWLEYLTSVTNRPAKSLQYALPELREGFNHPTRPYWDHFSKLIQDNGYACERCRAARCINRPVPIWASYENVLCYRHKIWTGGNLFRVKTLVSVADMPEISRAHHMHKKLIAQHGKIKTRKAFSAAELMVFEWDRIGQLPTCAKRLESLAERDHHRSSVLSPHMDPRAPLARYPELLAMTRLVLDPQWSADMRSKNARHRALSVNRVVAEVTGRYRPTTPHDPLTAWAAGESYGSYDFIHGDAFFDREASPERQKRGLRSGLYVTRRLSH</sequence>
<name>E5XPA7_SEGRC</name>
<dbReference type="STRING" id="679197.HMPREF9336_01329"/>
<dbReference type="RefSeq" id="WP_007468920.1">
    <property type="nucleotide sequence ID" value="NZ_KI391954.1"/>
</dbReference>
<comment type="caution">
    <text evidence="1">The sequence shown here is derived from an EMBL/GenBank/DDBJ whole genome shotgun (WGS) entry which is preliminary data.</text>
</comment>
<dbReference type="EMBL" id="ACZI02000003">
    <property type="protein sequence ID" value="EFV13816.1"/>
    <property type="molecule type" value="Genomic_DNA"/>
</dbReference>
<organism evidence="1 2">
    <name type="scientific">Segniliparus rugosus (strain ATCC BAA-974 / DSM 45345 / CCUG 50838 / CIP 108380 / JCM 13579 / CDC 945)</name>
    <dbReference type="NCBI Taxonomy" id="679197"/>
    <lineage>
        <taxon>Bacteria</taxon>
        <taxon>Bacillati</taxon>
        <taxon>Actinomycetota</taxon>
        <taxon>Actinomycetes</taxon>
        <taxon>Mycobacteriales</taxon>
        <taxon>Segniliparaceae</taxon>
        <taxon>Segniliparus</taxon>
    </lineage>
</organism>
<evidence type="ECO:0000313" key="2">
    <source>
        <dbReference type="Proteomes" id="UP000004816"/>
    </source>
</evidence>
<reference evidence="1 2" key="1">
    <citation type="journal article" date="2011" name="Stand. Genomic Sci.">
        <title>High quality draft genome sequence of Segniliparus rugosus CDC 945(T)= (ATCC BAA-974(T)).</title>
        <authorList>
            <person name="Earl A.M."/>
            <person name="Desjardins C.A."/>
            <person name="Fitzgerald M.G."/>
            <person name="Arachchi H.M."/>
            <person name="Zeng Q."/>
            <person name="Mehta T."/>
            <person name="Griggs A."/>
            <person name="Birren B.W."/>
            <person name="Toney N.C."/>
            <person name="Carr J."/>
            <person name="Posey J."/>
            <person name="Butler W.R."/>
        </authorList>
    </citation>
    <scope>NUCLEOTIDE SEQUENCE [LARGE SCALE GENOMIC DNA]</scope>
    <source>
        <strain evidence="2">ATCC BAA-974 / DSM 45345 / CCUG 50838 / CIP 108380 / JCM 13579 / CDC 945</strain>
    </source>
</reference>
<protein>
    <recommendedName>
        <fullName evidence="3">TniQ protein</fullName>
    </recommendedName>
</protein>
<dbReference type="Proteomes" id="UP000004816">
    <property type="component" value="Unassembled WGS sequence"/>
</dbReference>
<keyword evidence="2" id="KW-1185">Reference proteome</keyword>
<gene>
    <name evidence="1" type="ORF">HMPREF9336_01329</name>
</gene>
<proteinExistence type="predicted"/>
<evidence type="ECO:0000313" key="1">
    <source>
        <dbReference type="EMBL" id="EFV13816.1"/>
    </source>
</evidence>